<dbReference type="AlphaFoldDB" id="A0A2X2DG58"/>
<dbReference type="EMBL" id="UAUE01000004">
    <property type="protein sequence ID" value="SPY94699.1"/>
    <property type="molecule type" value="Genomic_DNA"/>
</dbReference>
<gene>
    <name evidence="1" type="ORF">NCTC10975_01047</name>
</gene>
<accession>A0A2X2DG58</accession>
<organism evidence="1 2">
    <name type="scientific">Proteus mirabilis</name>
    <dbReference type="NCBI Taxonomy" id="584"/>
    <lineage>
        <taxon>Bacteria</taxon>
        <taxon>Pseudomonadati</taxon>
        <taxon>Pseudomonadota</taxon>
        <taxon>Gammaproteobacteria</taxon>
        <taxon>Enterobacterales</taxon>
        <taxon>Morganellaceae</taxon>
        <taxon>Proteus</taxon>
    </lineage>
</organism>
<proteinExistence type="predicted"/>
<sequence length="48" mass="5270">MLLERGRILLEAADKLTSDAEALARGWEPHITIVCEALTPRISLIPVS</sequence>
<name>A0A2X2DG58_PROMI</name>
<reference evidence="1 2" key="1">
    <citation type="submission" date="2018-06" db="EMBL/GenBank/DDBJ databases">
        <authorList>
            <consortium name="Pathogen Informatics"/>
            <person name="Doyle S."/>
        </authorList>
    </citation>
    <scope>NUCLEOTIDE SEQUENCE [LARGE SCALE GENOMIC DNA]</scope>
    <source>
        <strain evidence="1 2">NCTC10975</strain>
    </source>
</reference>
<evidence type="ECO:0000313" key="2">
    <source>
        <dbReference type="Proteomes" id="UP000251485"/>
    </source>
</evidence>
<evidence type="ECO:0000313" key="1">
    <source>
        <dbReference type="EMBL" id="SPY94699.1"/>
    </source>
</evidence>
<dbReference type="Proteomes" id="UP000251485">
    <property type="component" value="Unassembled WGS sequence"/>
</dbReference>
<protein>
    <submittedName>
        <fullName evidence="1">LysR-family transcriptional regulator</fullName>
    </submittedName>
</protein>